<accession>A0A5J4U0T7</accession>
<dbReference type="Proteomes" id="UP000324800">
    <property type="component" value="Unassembled WGS sequence"/>
</dbReference>
<proteinExistence type="predicted"/>
<reference evidence="1 2" key="1">
    <citation type="submission" date="2019-03" db="EMBL/GenBank/DDBJ databases">
        <title>Single cell metagenomics reveals metabolic interactions within the superorganism composed of flagellate Streblomastix strix and complex community of Bacteroidetes bacteria on its surface.</title>
        <authorList>
            <person name="Treitli S.C."/>
            <person name="Kolisko M."/>
            <person name="Husnik F."/>
            <person name="Keeling P."/>
            <person name="Hampl V."/>
        </authorList>
    </citation>
    <scope>NUCLEOTIDE SEQUENCE [LARGE SCALE GENOMIC DNA]</scope>
    <source>
        <strain evidence="1">ST1C</strain>
    </source>
</reference>
<organism evidence="1 2">
    <name type="scientific">Streblomastix strix</name>
    <dbReference type="NCBI Taxonomy" id="222440"/>
    <lineage>
        <taxon>Eukaryota</taxon>
        <taxon>Metamonada</taxon>
        <taxon>Preaxostyla</taxon>
        <taxon>Oxymonadida</taxon>
        <taxon>Streblomastigidae</taxon>
        <taxon>Streblomastix</taxon>
    </lineage>
</organism>
<gene>
    <name evidence="1" type="ORF">EZS28_040604</name>
</gene>
<evidence type="ECO:0000313" key="2">
    <source>
        <dbReference type="Proteomes" id="UP000324800"/>
    </source>
</evidence>
<name>A0A5J4U0T7_9EUKA</name>
<dbReference type="EMBL" id="SNRW01022378">
    <property type="protein sequence ID" value="KAA6363869.1"/>
    <property type="molecule type" value="Genomic_DNA"/>
</dbReference>
<protein>
    <submittedName>
        <fullName evidence="1">Uncharacterized protein</fullName>
    </submittedName>
</protein>
<evidence type="ECO:0000313" key="1">
    <source>
        <dbReference type="EMBL" id="KAA6363869.1"/>
    </source>
</evidence>
<dbReference type="AlphaFoldDB" id="A0A5J4U0T7"/>
<comment type="caution">
    <text evidence="1">The sequence shown here is derived from an EMBL/GenBank/DDBJ whole genome shotgun (WGS) entry which is preliminary data.</text>
</comment>
<sequence>MAVDIASWNLRIFQTGQKLTRFRFSLIVIFRSQRYWINIECTRTHVTVAIRQGLISGFKFHIHIRTNRRLSARF</sequence>